<evidence type="ECO:0000259" key="1">
    <source>
        <dbReference type="PROSITE" id="PS51352"/>
    </source>
</evidence>
<organism evidence="2 3">
    <name type="scientific">Blepharisma stoltei</name>
    <dbReference type="NCBI Taxonomy" id="1481888"/>
    <lineage>
        <taxon>Eukaryota</taxon>
        <taxon>Sar</taxon>
        <taxon>Alveolata</taxon>
        <taxon>Ciliophora</taxon>
        <taxon>Postciliodesmatophora</taxon>
        <taxon>Heterotrichea</taxon>
        <taxon>Heterotrichida</taxon>
        <taxon>Blepharismidae</taxon>
        <taxon>Blepharisma</taxon>
    </lineage>
</organism>
<protein>
    <recommendedName>
        <fullName evidence="1">Thioredoxin domain-containing protein</fullName>
    </recommendedName>
</protein>
<dbReference type="SUPFAM" id="SSF52833">
    <property type="entry name" value="Thioredoxin-like"/>
    <property type="match status" value="1"/>
</dbReference>
<dbReference type="InterPro" id="IPR012336">
    <property type="entry name" value="Thioredoxin-like_fold"/>
</dbReference>
<dbReference type="GO" id="GO:0030178">
    <property type="term" value="P:negative regulation of Wnt signaling pathway"/>
    <property type="evidence" value="ECO:0007669"/>
    <property type="project" value="TreeGrafter"/>
</dbReference>
<dbReference type="Pfam" id="PF13905">
    <property type="entry name" value="Thioredoxin_8"/>
    <property type="match status" value="1"/>
</dbReference>
<feature type="domain" description="Thioredoxin" evidence="1">
    <location>
        <begin position="1"/>
        <end position="145"/>
    </location>
</feature>
<keyword evidence="3" id="KW-1185">Reference proteome</keyword>
<dbReference type="PROSITE" id="PS51352">
    <property type="entry name" value="THIOREDOXIN_2"/>
    <property type="match status" value="1"/>
</dbReference>
<gene>
    <name evidence="2" type="ORF">BSTOLATCC_MIC31815</name>
</gene>
<evidence type="ECO:0000313" key="2">
    <source>
        <dbReference type="EMBL" id="CAG9322697.1"/>
    </source>
</evidence>
<evidence type="ECO:0000313" key="3">
    <source>
        <dbReference type="Proteomes" id="UP001162131"/>
    </source>
</evidence>
<dbReference type="GO" id="GO:0005634">
    <property type="term" value="C:nucleus"/>
    <property type="evidence" value="ECO:0007669"/>
    <property type="project" value="TreeGrafter"/>
</dbReference>
<dbReference type="PANTHER" id="PTHR46472:SF1">
    <property type="entry name" value="NUCLEOREDOXIN"/>
    <property type="match status" value="1"/>
</dbReference>
<dbReference type="InterPro" id="IPR013766">
    <property type="entry name" value="Thioredoxin_domain"/>
</dbReference>
<dbReference type="InterPro" id="IPR036249">
    <property type="entry name" value="Thioredoxin-like_sf"/>
</dbReference>
<name>A0AAU9JAE6_9CILI</name>
<dbReference type="PANTHER" id="PTHR46472">
    <property type="entry name" value="NUCLEOREDOXIN"/>
    <property type="match status" value="1"/>
</dbReference>
<sequence>MENYLGSNLKLGESEVTTSELKNKGMVLLYFSASWSYPCRRFTSILKEFYEKVNKVDREIEIVFISCDLNEEQFNEYYGTMPWYALPFEEQGIKDIVTRHYEVSGIPQLILVNECGGVVSDSCRLDIMSKDSSDCILYWRDKIQSRSSIMML</sequence>
<comment type="caution">
    <text evidence="2">The sequence shown here is derived from an EMBL/GenBank/DDBJ whole genome shotgun (WGS) entry which is preliminary data.</text>
</comment>
<proteinExistence type="predicted"/>
<accession>A0AAU9JAE6</accession>
<dbReference type="GO" id="GO:0004791">
    <property type="term" value="F:thioredoxin-disulfide reductase (NADPH) activity"/>
    <property type="evidence" value="ECO:0007669"/>
    <property type="project" value="TreeGrafter"/>
</dbReference>
<dbReference type="EMBL" id="CAJZBQ010000032">
    <property type="protein sequence ID" value="CAG9322697.1"/>
    <property type="molecule type" value="Genomic_DNA"/>
</dbReference>
<dbReference type="GO" id="GO:0031397">
    <property type="term" value="P:negative regulation of protein ubiquitination"/>
    <property type="evidence" value="ECO:0007669"/>
    <property type="project" value="TreeGrafter"/>
</dbReference>
<reference evidence="2" key="1">
    <citation type="submission" date="2021-09" db="EMBL/GenBank/DDBJ databases">
        <authorList>
            <consortium name="AG Swart"/>
            <person name="Singh M."/>
            <person name="Singh A."/>
            <person name="Seah K."/>
            <person name="Emmerich C."/>
        </authorList>
    </citation>
    <scope>NUCLEOTIDE SEQUENCE</scope>
    <source>
        <strain evidence="2">ATCC30299</strain>
    </source>
</reference>
<dbReference type="Proteomes" id="UP001162131">
    <property type="component" value="Unassembled WGS sequence"/>
</dbReference>
<dbReference type="Gene3D" id="3.40.30.10">
    <property type="entry name" value="Glutaredoxin"/>
    <property type="match status" value="1"/>
</dbReference>
<dbReference type="AlphaFoldDB" id="A0AAU9JAE6"/>